<reference evidence="1" key="1">
    <citation type="submission" date="2020-10" db="EMBL/GenBank/DDBJ databases">
        <authorList>
            <person name="Kikuchi T."/>
        </authorList>
    </citation>
    <scope>NUCLEOTIDE SEQUENCE</scope>
    <source>
        <strain evidence="1">NKZ352</strain>
    </source>
</reference>
<protein>
    <submittedName>
        <fullName evidence="1">Uncharacterized protein</fullName>
    </submittedName>
</protein>
<evidence type="ECO:0000313" key="2">
    <source>
        <dbReference type="Proteomes" id="UP000835052"/>
    </source>
</evidence>
<proteinExistence type="predicted"/>
<dbReference type="Proteomes" id="UP000835052">
    <property type="component" value="Unassembled WGS sequence"/>
</dbReference>
<organism evidence="1 2">
    <name type="scientific">Caenorhabditis auriculariae</name>
    <dbReference type="NCBI Taxonomy" id="2777116"/>
    <lineage>
        <taxon>Eukaryota</taxon>
        <taxon>Metazoa</taxon>
        <taxon>Ecdysozoa</taxon>
        <taxon>Nematoda</taxon>
        <taxon>Chromadorea</taxon>
        <taxon>Rhabditida</taxon>
        <taxon>Rhabditina</taxon>
        <taxon>Rhabditomorpha</taxon>
        <taxon>Rhabditoidea</taxon>
        <taxon>Rhabditidae</taxon>
        <taxon>Peloderinae</taxon>
        <taxon>Caenorhabditis</taxon>
    </lineage>
</organism>
<sequence>MLARSANRKLKNIPWNDAMRRKETNISNSTASSLKVAENMKYVVHKTNSVEHPSADTNPTASSLKVAENVSPERYAAYMLLPSFSRSVIRDGETLLRRNVLRLPS</sequence>
<gene>
    <name evidence="1" type="ORF">CAUJ_LOCUS16216</name>
</gene>
<accession>A0A8S1HXW1</accession>
<evidence type="ECO:0000313" key="1">
    <source>
        <dbReference type="EMBL" id="CAD6200319.1"/>
    </source>
</evidence>
<dbReference type="AlphaFoldDB" id="A0A8S1HXW1"/>
<dbReference type="EMBL" id="CAJGYM010000326">
    <property type="protein sequence ID" value="CAD6200319.1"/>
    <property type="molecule type" value="Genomic_DNA"/>
</dbReference>
<name>A0A8S1HXW1_9PELO</name>
<keyword evidence="2" id="KW-1185">Reference proteome</keyword>
<comment type="caution">
    <text evidence="1">The sequence shown here is derived from an EMBL/GenBank/DDBJ whole genome shotgun (WGS) entry which is preliminary data.</text>
</comment>